<name>A0A5Q0QFQ4_9SPHI</name>
<proteinExistence type="predicted"/>
<evidence type="ECO:0008006" key="4">
    <source>
        <dbReference type="Google" id="ProtNLM"/>
    </source>
</evidence>
<dbReference type="Proteomes" id="UP000326921">
    <property type="component" value="Chromosome"/>
</dbReference>
<dbReference type="EMBL" id="CP045652">
    <property type="protein sequence ID" value="QGA26040.1"/>
    <property type="molecule type" value="Genomic_DNA"/>
</dbReference>
<keyword evidence="1" id="KW-0732">Signal</keyword>
<feature type="chain" id="PRO_5024906463" description="VCBS repeat-containing protein" evidence="1">
    <location>
        <begin position="23"/>
        <end position="259"/>
    </location>
</feature>
<organism evidence="2 3">
    <name type="scientific">Sphingobacterium zhuxiongii</name>
    <dbReference type="NCBI Taxonomy" id="2662364"/>
    <lineage>
        <taxon>Bacteria</taxon>
        <taxon>Pseudomonadati</taxon>
        <taxon>Bacteroidota</taxon>
        <taxon>Sphingobacteriia</taxon>
        <taxon>Sphingobacteriales</taxon>
        <taxon>Sphingobacteriaceae</taxon>
        <taxon>Sphingobacterium</taxon>
    </lineage>
</organism>
<feature type="signal peptide" evidence="1">
    <location>
        <begin position="1"/>
        <end position="22"/>
    </location>
</feature>
<keyword evidence="3" id="KW-1185">Reference proteome</keyword>
<dbReference type="AlphaFoldDB" id="A0A5Q0QFQ4"/>
<dbReference type="KEGG" id="sphe:GFH32_06785"/>
<accession>A0A5Q0QFQ4</accession>
<gene>
    <name evidence="2" type="ORF">GFH32_06785</name>
</gene>
<evidence type="ECO:0000313" key="3">
    <source>
        <dbReference type="Proteomes" id="UP000326921"/>
    </source>
</evidence>
<dbReference type="RefSeq" id="WP_153510505.1">
    <property type="nucleotide sequence ID" value="NZ_CP045652.1"/>
</dbReference>
<protein>
    <recommendedName>
        <fullName evidence="4">VCBS repeat-containing protein</fullName>
    </recommendedName>
</protein>
<reference evidence="2 3" key="1">
    <citation type="submission" date="2019-10" db="EMBL/GenBank/DDBJ databases">
        <authorList>
            <person name="Dong K."/>
        </authorList>
    </citation>
    <scope>NUCLEOTIDE SEQUENCE [LARGE SCALE GENOMIC DNA]</scope>
    <source>
        <strain evidence="3">dk4302</strain>
    </source>
</reference>
<evidence type="ECO:0000256" key="1">
    <source>
        <dbReference type="SAM" id="SignalP"/>
    </source>
</evidence>
<sequence>MKKTFSFFILCTGLFCAACNMANSPATQTNDSTVLADTSVNLALVEKPTVSAVPIDSLSEGNILLPSRYRIWESFESIEKQIDSTWVALYKKDNQYHVGRIPYHIEHEAEDPCSGLPTETLVASEYTLAFFKLNEIKNGKVDSVKLERLVLNPTEVSKFSFGGRNFQIKASGRQFDDRENNGVAPYKLELYEGDQFIRNLIVQDQYNDTQTELKFIGDLDHDGQPDFIFSSPRDYEEERLIFNLSGSKIGYETNRQFDC</sequence>
<evidence type="ECO:0000313" key="2">
    <source>
        <dbReference type="EMBL" id="QGA26040.1"/>
    </source>
</evidence>